<organism evidence="4 5">
    <name type="scientific">Blepharisma stoltei</name>
    <dbReference type="NCBI Taxonomy" id="1481888"/>
    <lineage>
        <taxon>Eukaryota</taxon>
        <taxon>Sar</taxon>
        <taxon>Alveolata</taxon>
        <taxon>Ciliophora</taxon>
        <taxon>Postciliodesmatophora</taxon>
        <taxon>Heterotrichea</taxon>
        <taxon>Heterotrichida</taxon>
        <taxon>Blepharismidae</taxon>
        <taxon>Blepharisma</taxon>
    </lineage>
</organism>
<dbReference type="InterPro" id="IPR000719">
    <property type="entry name" value="Prot_kinase_dom"/>
</dbReference>
<evidence type="ECO:0000313" key="4">
    <source>
        <dbReference type="EMBL" id="CAG9331905.1"/>
    </source>
</evidence>
<dbReference type="Proteomes" id="UP001162131">
    <property type="component" value="Unassembled WGS sequence"/>
</dbReference>
<dbReference type="AlphaFoldDB" id="A0AAU9K1L0"/>
<name>A0AAU9K1L0_9CILI</name>
<protein>
    <recommendedName>
        <fullName evidence="3">Protein kinase domain-containing protein</fullName>
    </recommendedName>
</protein>
<dbReference type="InterPro" id="IPR011009">
    <property type="entry name" value="Kinase-like_dom_sf"/>
</dbReference>
<feature type="coiled-coil region" evidence="1">
    <location>
        <begin position="508"/>
        <end position="567"/>
    </location>
</feature>
<sequence>MAFYLNSNDECADIPIDDINKFTLLEKIAEEEFGNSWEAENKFSQNEYLIKQIYKEKINEALKEILTGISFLHRINNSNILRLISCSEDETSIYLILEKPPRLKPMTVDLCDFELKQIFLGLIILSQVIQSSKLIKKFRLLSTNMLWFDNSGIMKIDIWQNFIKDSKISNDFSPIKNLGIIFYELLAHKMPQGELEKNKLKFPLSISYAAKMLVKTALFNDEISLEDLLDFEWLNDISIDNISRLSNISGKRKSKNTPRNSFLFTKPSFAQEKSPRNEDNNDDLSYSDSENERDSMLLNSDFIEEIAARESIKQFKDRIDMNFSNSNLMKAKILEANIQLISLNTTLLSLEAEVDKRTEIADRKNQEENSKLLLSLKKNRKITESILELQEEYNFRLDDLEHLKAKKSQVQALLKSQETRLTSSQFKLSTLKLELSKISSKAKKFSIYKKIFSPVWEESKSFLNYRIEKVSQTLLKPKDLEDAKSYISSLFDQEDSSISEHGEITIDLEQLKSKIKKKNKLYSNKEEDILLAQKDYKLAKLKILNDLKEERQNIMKKAKEIWELEEKNRTESANIKAQIEGIPDCGLHSNNCNDIDSLFERIKILQRKRNETYNKIDILEHEHKKNIEIIGKNKTVLQRIEYELADAKIPYLITQLEMPLLRSKTEKYVIEPPNIEQKIRYARFL</sequence>
<proteinExistence type="predicted"/>
<dbReference type="SUPFAM" id="SSF56112">
    <property type="entry name" value="Protein kinase-like (PK-like)"/>
    <property type="match status" value="1"/>
</dbReference>
<evidence type="ECO:0000313" key="5">
    <source>
        <dbReference type="Proteomes" id="UP001162131"/>
    </source>
</evidence>
<evidence type="ECO:0000256" key="2">
    <source>
        <dbReference type="SAM" id="MobiDB-lite"/>
    </source>
</evidence>
<dbReference type="Gene3D" id="3.30.200.20">
    <property type="entry name" value="Phosphorylase Kinase, domain 1"/>
    <property type="match status" value="1"/>
</dbReference>
<comment type="caution">
    <text evidence="4">The sequence shown here is derived from an EMBL/GenBank/DDBJ whole genome shotgun (WGS) entry which is preliminary data.</text>
</comment>
<evidence type="ECO:0000256" key="1">
    <source>
        <dbReference type="SAM" id="Coils"/>
    </source>
</evidence>
<reference evidence="4" key="1">
    <citation type="submission" date="2021-09" db="EMBL/GenBank/DDBJ databases">
        <authorList>
            <consortium name="AG Swart"/>
            <person name="Singh M."/>
            <person name="Singh A."/>
            <person name="Seah K."/>
            <person name="Emmerich C."/>
        </authorList>
    </citation>
    <scope>NUCLEOTIDE SEQUENCE</scope>
    <source>
        <strain evidence="4">ATCC30299</strain>
    </source>
</reference>
<dbReference type="EMBL" id="CAJZBQ010000053">
    <property type="protein sequence ID" value="CAG9331905.1"/>
    <property type="molecule type" value="Genomic_DNA"/>
</dbReference>
<keyword evidence="5" id="KW-1185">Reference proteome</keyword>
<feature type="coiled-coil region" evidence="1">
    <location>
        <begin position="595"/>
        <end position="622"/>
    </location>
</feature>
<feature type="domain" description="Protein kinase" evidence="3">
    <location>
        <begin position="22"/>
        <end position="234"/>
    </location>
</feature>
<feature type="region of interest" description="Disordered" evidence="2">
    <location>
        <begin position="250"/>
        <end position="292"/>
    </location>
</feature>
<dbReference type="SMART" id="SM00220">
    <property type="entry name" value="S_TKc"/>
    <property type="match status" value="1"/>
</dbReference>
<gene>
    <name evidence="4" type="ORF">BSTOLATCC_MIC53962</name>
</gene>
<accession>A0AAU9K1L0</accession>
<evidence type="ECO:0000259" key="3">
    <source>
        <dbReference type="SMART" id="SM00220"/>
    </source>
</evidence>
<keyword evidence="1" id="KW-0175">Coiled coil</keyword>
<dbReference type="GO" id="GO:0005524">
    <property type="term" value="F:ATP binding"/>
    <property type="evidence" value="ECO:0007669"/>
    <property type="project" value="InterPro"/>
</dbReference>
<dbReference type="GO" id="GO:0004672">
    <property type="term" value="F:protein kinase activity"/>
    <property type="evidence" value="ECO:0007669"/>
    <property type="project" value="InterPro"/>
</dbReference>